<feature type="compositionally biased region" description="Acidic residues" evidence="1">
    <location>
        <begin position="786"/>
        <end position="805"/>
    </location>
</feature>
<evidence type="ECO:0008006" key="4">
    <source>
        <dbReference type="Google" id="ProtNLM"/>
    </source>
</evidence>
<evidence type="ECO:0000313" key="2">
    <source>
        <dbReference type="EMBL" id="OQE29662.1"/>
    </source>
</evidence>
<comment type="caution">
    <text evidence="2">The sequence shown here is derived from an EMBL/GenBank/DDBJ whole genome shotgun (WGS) entry which is preliminary data.</text>
</comment>
<evidence type="ECO:0000256" key="1">
    <source>
        <dbReference type="SAM" id="MobiDB-lite"/>
    </source>
</evidence>
<dbReference type="Proteomes" id="UP000191285">
    <property type="component" value="Unassembled WGS sequence"/>
</dbReference>
<accession>A0A1V6TTE1</accession>
<dbReference type="OrthoDB" id="1577640at2759"/>
<gene>
    <name evidence="2" type="ORF">PENSTE_c002G08438</name>
</gene>
<dbReference type="AlphaFoldDB" id="A0A1V6TTE1"/>
<organism evidence="2 3">
    <name type="scientific">Penicillium steckii</name>
    <dbReference type="NCBI Taxonomy" id="303698"/>
    <lineage>
        <taxon>Eukaryota</taxon>
        <taxon>Fungi</taxon>
        <taxon>Dikarya</taxon>
        <taxon>Ascomycota</taxon>
        <taxon>Pezizomycotina</taxon>
        <taxon>Eurotiomycetes</taxon>
        <taxon>Eurotiomycetidae</taxon>
        <taxon>Eurotiales</taxon>
        <taxon>Aspergillaceae</taxon>
        <taxon>Penicillium</taxon>
    </lineage>
</organism>
<name>A0A1V6TTE1_9EURO</name>
<sequence>MSDPFSIASGAVGIISLGIQLCKHITEYAEGWRGYDEDIESIGLKAESLKGPLKQLRDFVEDTRVTDPETANDIADKVLELERSLKRLENRLAQAKPVISDSLRARLRNKPKKAAYPVGVQNALKDIKDDLDSIQATIQFALTMFNAQQTQKIYDYQEKSFKPMEDIHLTVSTLSRNGMPAPSLLQSLCDRCNESDSLTNPNSHSNPTAQNNMDLKTWLPTMTPFVKHARHKNRAKTLFQHYSGWLHRQVTVSFSLSSGAGAFSIAPILEDLVRAAINFSGVLQNPDQGRRFGLSRFLRFMIDCGFKPDIDTDLTILLFLHSKWAENELLFIMYLLNNGVRMLCDPTSRHSKKNIQRVLCADDDFVDLPEIEKAILRDSGLDLQKELKSRIANVNANIPDSSLLELAVGWPEGVRILLEFGADASKLNLHYCSYSPNETDDTESARYIDLIEPLLQRGCVLGSVCITKCRSAKVRSFLIDEYVKRLRKLHSVARSYLPPESFDLIPILRNPESILDAQAFQVYIELIRHGWPIDSSFGLDFYEGHKDPSVYHRAVGDVYAWDDLYRNGFRNIDEPNIHGFTPLITLGLQSDYHERAVIWLVDKGADLSRRLPFSKTTTAHLLSSQMTGTFRTAIYSDEDYSEGQNTRVRDHSIIRLFTFEALGLRHTCCRELNEFISEEFYACYILDEEEAQNIRDEDRLSYRQFEKLVKKLNALFDTLELPIIDFLHGPWHKIMTQILSRRDPYNEEHIMETRKLGIFLKPAESHDISPSLTLFGNQVEELESEDVVFDNHYDDDDDDDRDNELDGSAKNGSTTFPA</sequence>
<evidence type="ECO:0000313" key="3">
    <source>
        <dbReference type="Proteomes" id="UP000191285"/>
    </source>
</evidence>
<feature type="region of interest" description="Disordered" evidence="1">
    <location>
        <begin position="786"/>
        <end position="818"/>
    </location>
</feature>
<keyword evidence="3" id="KW-1185">Reference proteome</keyword>
<protein>
    <recommendedName>
        <fullName evidence="4">Fungal N-terminal domain-containing protein</fullName>
    </recommendedName>
</protein>
<proteinExistence type="predicted"/>
<dbReference type="EMBL" id="MLKD01000002">
    <property type="protein sequence ID" value="OQE29662.1"/>
    <property type="molecule type" value="Genomic_DNA"/>
</dbReference>
<reference evidence="3" key="1">
    <citation type="journal article" date="2017" name="Nat. Microbiol.">
        <title>Global analysis of biosynthetic gene clusters reveals vast potential of secondary metabolite production in Penicillium species.</title>
        <authorList>
            <person name="Nielsen J.C."/>
            <person name="Grijseels S."/>
            <person name="Prigent S."/>
            <person name="Ji B."/>
            <person name="Dainat J."/>
            <person name="Nielsen K.F."/>
            <person name="Frisvad J.C."/>
            <person name="Workman M."/>
            <person name="Nielsen J."/>
        </authorList>
    </citation>
    <scope>NUCLEOTIDE SEQUENCE [LARGE SCALE GENOMIC DNA]</scope>
    <source>
        <strain evidence="3">IBT 24891</strain>
    </source>
</reference>